<gene>
    <name evidence="1" type="ORF">ISU02_01100</name>
</gene>
<evidence type="ECO:0008006" key="3">
    <source>
        <dbReference type="Google" id="ProtNLM"/>
    </source>
</evidence>
<sequence>MIVMVREIAYSDIKDSLKTGDLMLFHGVAPTSELIEIIEWSYWSHVGMVVIPEDIGLTGRDPLIWESTSSGDGIEDVINKAPKDNGAMLISLEERIRVDLVNHFDTHFKVKYISRALDDVELEKLKNFIYAAHDKSFPDTKGLLKGYVDGKHYNKPTPDNEAFCSQLAAETYMAMDILSTKYVANGYCPNDFNEDKELPILKPFYFLDGARLK</sequence>
<comment type="caution">
    <text evidence="1">The sequence shown here is derived from an EMBL/GenBank/DDBJ whole genome shotgun (WGS) entry which is preliminary data.</text>
</comment>
<keyword evidence="2" id="KW-1185">Reference proteome</keyword>
<proteinExistence type="predicted"/>
<dbReference type="SUPFAM" id="SSF54001">
    <property type="entry name" value="Cysteine proteinases"/>
    <property type="match status" value="1"/>
</dbReference>
<protein>
    <recommendedName>
        <fullName evidence="3">Permuted papain-like amidase YaeF/Yiix C92 family enzyme</fullName>
    </recommendedName>
</protein>
<name>A0ABR9ZMM8_9FIRM</name>
<evidence type="ECO:0000313" key="1">
    <source>
        <dbReference type="EMBL" id="MBF4691691.1"/>
    </source>
</evidence>
<dbReference type="Proteomes" id="UP000614200">
    <property type="component" value="Unassembled WGS sequence"/>
</dbReference>
<accession>A0ABR9ZMM8</accession>
<reference evidence="1 2" key="1">
    <citation type="submission" date="2020-11" db="EMBL/GenBank/DDBJ databases">
        <title>Fusibacter basophilias sp. nov.</title>
        <authorList>
            <person name="Qiu D."/>
        </authorList>
    </citation>
    <scope>NUCLEOTIDE SEQUENCE [LARGE SCALE GENOMIC DNA]</scope>
    <source>
        <strain evidence="1 2">Q10-2</strain>
    </source>
</reference>
<organism evidence="1 2">
    <name type="scientific">Fusibacter ferrireducens</name>
    <dbReference type="NCBI Taxonomy" id="2785058"/>
    <lineage>
        <taxon>Bacteria</taxon>
        <taxon>Bacillati</taxon>
        <taxon>Bacillota</taxon>
        <taxon>Clostridia</taxon>
        <taxon>Eubacteriales</taxon>
        <taxon>Eubacteriales Family XII. Incertae Sedis</taxon>
        <taxon>Fusibacter</taxon>
    </lineage>
</organism>
<dbReference type="EMBL" id="JADKNH010000001">
    <property type="protein sequence ID" value="MBF4691691.1"/>
    <property type="molecule type" value="Genomic_DNA"/>
</dbReference>
<dbReference type="Gene3D" id="3.90.1720.10">
    <property type="entry name" value="endopeptidase domain like (from Nostoc punctiforme)"/>
    <property type="match status" value="1"/>
</dbReference>
<dbReference type="InterPro" id="IPR038765">
    <property type="entry name" value="Papain-like_cys_pep_sf"/>
</dbReference>
<evidence type="ECO:0000313" key="2">
    <source>
        <dbReference type="Proteomes" id="UP000614200"/>
    </source>
</evidence>